<dbReference type="EMBL" id="JBIYXZ010002089">
    <property type="protein sequence ID" value="KAL3043130.1"/>
    <property type="molecule type" value="Genomic_DNA"/>
</dbReference>
<proteinExistence type="predicted"/>
<protein>
    <submittedName>
        <fullName evidence="1">Uncharacterized protein</fullName>
    </submittedName>
</protein>
<accession>A0ABD2FNH1</accession>
<dbReference type="AlphaFoldDB" id="A0ABD2FNH1"/>
<evidence type="ECO:0000313" key="1">
    <source>
        <dbReference type="EMBL" id="KAL3043130.1"/>
    </source>
</evidence>
<reference evidence="1 2" key="2">
    <citation type="journal article" date="2024" name="G3 (Bethesda)">
        <title>The genome of the cryopelagic Antarctic bald notothen, Trematomus borchgrevinki.</title>
        <authorList>
            <person name="Rayamajhi N."/>
            <person name="Rivera-Colon A.G."/>
            <person name="Minhas B.F."/>
            <person name="Cheng C.C."/>
            <person name="Catchen J.M."/>
        </authorList>
    </citation>
    <scope>NUCLEOTIDE SEQUENCE [LARGE SCALE GENOMIC DNA]</scope>
    <source>
        <strain evidence="1">AGRC-2024</strain>
    </source>
</reference>
<name>A0ABD2FNH1_PAGBO</name>
<comment type="caution">
    <text evidence="1">The sequence shown here is derived from an EMBL/GenBank/DDBJ whole genome shotgun (WGS) entry which is preliminary data.</text>
</comment>
<reference evidence="1 2" key="1">
    <citation type="journal article" date="2022" name="G3 (Bethesda)">
        <title>Evaluating Illumina-, Nanopore-, and PacBio-based genome assembly strategies with the bald notothen, Trematomus borchgrevinki.</title>
        <authorList>
            <person name="Rayamajhi N."/>
            <person name="Cheng C.C."/>
            <person name="Catchen J.M."/>
        </authorList>
    </citation>
    <scope>NUCLEOTIDE SEQUENCE [LARGE SCALE GENOMIC DNA]</scope>
    <source>
        <strain evidence="1">AGRC-2024</strain>
    </source>
</reference>
<evidence type="ECO:0000313" key="2">
    <source>
        <dbReference type="Proteomes" id="UP001619887"/>
    </source>
</evidence>
<keyword evidence="2" id="KW-1185">Reference proteome</keyword>
<organism evidence="1 2">
    <name type="scientific">Pagothenia borchgrevinki</name>
    <name type="common">Bald rockcod</name>
    <name type="synonym">Trematomus borchgrevinki</name>
    <dbReference type="NCBI Taxonomy" id="8213"/>
    <lineage>
        <taxon>Eukaryota</taxon>
        <taxon>Metazoa</taxon>
        <taxon>Chordata</taxon>
        <taxon>Craniata</taxon>
        <taxon>Vertebrata</taxon>
        <taxon>Euteleostomi</taxon>
        <taxon>Actinopterygii</taxon>
        <taxon>Neopterygii</taxon>
        <taxon>Teleostei</taxon>
        <taxon>Neoteleostei</taxon>
        <taxon>Acanthomorphata</taxon>
        <taxon>Eupercaria</taxon>
        <taxon>Perciformes</taxon>
        <taxon>Notothenioidei</taxon>
        <taxon>Nototheniidae</taxon>
        <taxon>Pagothenia</taxon>
    </lineage>
</organism>
<sequence>MQVQSVGIRKVTLKIRGIKEATLKETELEVDLDTKLHTLVVASRLLANTLDFQLKKGFDKDLLERIPLSVEAEIQENRIIKMADAENI</sequence>
<gene>
    <name evidence="1" type="ORF">OYC64_020947</name>
</gene>
<dbReference type="Proteomes" id="UP001619887">
    <property type="component" value="Unassembled WGS sequence"/>
</dbReference>